<dbReference type="AlphaFoldDB" id="A0A7K3NQG8"/>
<comment type="caution">
    <text evidence="4">The sequence shown here is derived from an EMBL/GenBank/DDBJ whole genome shotgun (WGS) entry which is preliminary data.</text>
</comment>
<feature type="domain" description="Solute-binding protein family 3/N-terminal" evidence="3">
    <location>
        <begin position="39"/>
        <end position="184"/>
    </location>
</feature>
<organism evidence="4 5">
    <name type="scientific">Desulfolutivibrio sulfodismutans</name>
    <dbReference type="NCBI Taxonomy" id="63561"/>
    <lineage>
        <taxon>Bacteria</taxon>
        <taxon>Pseudomonadati</taxon>
        <taxon>Thermodesulfobacteriota</taxon>
        <taxon>Desulfovibrionia</taxon>
        <taxon>Desulfovibrionales</taxon>
        <taxon>Desulfovibrionaceae</taxon>
        <taxon>Desulfolutivibrio</taxon>
    </lineage>
</organism>
<evidence type="ECO:0000256" key="1">
    <source>
        <dbReference type="ARBA" id="ARBA00022729"/>
    </source>
</evidence>
<keyword evidence="5" id="KW-1185">Reference proteome</keyword>
<evidence type="ECO:0000313" key="4">
    <source>
        <dbReference type="EMBL" id="NDY58421.1"/>
    </source>
</evidence>
<dbReference type="PANTHER" id="PTHR35936:SF35">
    <property type="entry name" value="L-CYSTINE-BINDING PROTEIN TCYJ"/>
    <property type="match status" value="1"/>
</dbReference>
<feature type="chain" id="PRO_5029696572" evidence="2">
    <location>
        <begin position="28"/>
        <end position="266"/>
    </location>
</feature>
<evidence type="ECO:0000256" key="2">
    <source>
        <dbReference type="SAM" id="SignalP"/>
    </source>
</evidence>
<keyword evidence="1 2" id="KW-0732">Signal</keyword>
<dbReference type="InterPro" id="IPR001638">
    <property type="entry name" value="Solute-binding_3/MltF_N"/>
</dbReference>
<protein>
    <submittedName>
        <fullName evidence="4">Transporter substrate-binding domain-containing protein</fullName>
    </submittedName>
</protein>
<proteinExistence type="predicted"/>
<name>A0A7K3NQG8_9BACT</name>
<dbReference type="Proteomes" id="UP000469724">
    <property type="component" value="Unassembled WGS sequence"/>
</dbReference>
<dbReference type="PANTHER" id="PTHR35936">
    <property type="entry name" value="MEMBRANE-BOUND LYTIC MUREIN TRANSGLYCOSYLASE F"/>
    <property type="match status" value="1"/>
</dbReference>
<dbReference type="SUPFAM" id="SSF53850">
    <property type="entry name" value="Periplasmic binding protein-like II"/>
    <property type="match status" value="1"/>
</dbReference>
<feature type="signal peptide" evidence="2">
    <location>
        <begin position="1"/>
        <end position="27"/>
    </location>
</feature>
<dbReference type="Pfam" id="PF00497">
    <property type="entry name" value="SBP_bac_3"/>
    <property type="match status" value="1"/>
</dbReference>
<dbReference type="EMBL" id="JAAGRQ010000100">
    <property type="protein sequence ID" value="NDY58421.1"/>
    <property type="molecule type" value="Genomic_DNA"/>
</dbReference>
<evidence type="ECO:0000313" key="5">
    <source>
        <dbReference type="Proteomes" id="UP000469724"/>
    </source>
</evidence>
<sequence>MGRQPSPLFAPLFLALAIFVAAPAAMAQSEPLTVLVFHRPPYYVVEKGHHFGGFLLDYTKNVLDAARIPFRFEEAPPKRILKTLEEGAMAACAVGWFKTAEREAYARFSDPIFTGSPMGVAVRTDILRTLPHAPTADALLRPGMRLGLRQGFSYGDWLDAKLSEHRHAADLTVAENDQLLEMIARGRIDYTFIGPEEYAWLVSRHPELQKKTRFMALGGVPPETPRHIMCGKNVPPEIITRINEAIRTLPPPVALSNGHGNGRSRP</sequence>
<dbReference type="Gene3D" id="3.40.190.10">
    <property type="entry name" value="Periplasmic binding protein-like II"/>
    <property type="match status" value="2"/>
</dbReference>
<accession>A0A7K3NQG8</accession>
<gene>
    <name evidence="4" type="ORF">G3N56_16940</name>
</gene>
<dbReference type="RefSeq" id="WP_163303494.1">
    <property type="nucleotide sequence ID" value="NZ_JAAGRQ010000100.1"/>
</dbReference>
<reference evidence="4 5" key="1">
    <citation type="submission" date="2020-02" db="EMBL/GenBank/DDBJ databases">
        <title>Comparative genomics of sulfur disproportionating microorganisms.</title>
        <authorList>
            <person name="Ward L.M."/>
            <person name="Bertran E."/>
            <person name="Johnston D.T."/>
        </authorList>
    </citation>
    <scope>NUCLEOTIDE SEQUENCE [LARGE SCALE GENOMIC DNA]</scope>
    <source>
        <strain evidence="4 5">DSM 3696</strain>
    </source>
</reference>
<evidence type="ECO:0000259" key="3">
    <source>
        <dbReference type="Pfam" id="PF00497"/>
    </source>
</evidence>